<gene>
    <name evidence="1" type="ORF">FYJ85_07995</name>
</gene>
<dbReference type="AlphaFoldDB" id="A0A844G0W5"/>
<dbReference type="RefSeq" id="WP_106052736.1">
    <property type="nucleotide sequence ID" value="NZ_CALXOB010000008.1"/>
</dbReference>
<organism evidence="1 2">
    <name type="scientific">Victivallis lenta</name>
    <dbReference type="NCBI Taxonomy" id="2606640"/>
    <lineage>
        <taxon>Bacteria</taxon>
        <taxon>Pseudomonadati</taxon>
        <taxon>Lentisphaerota</taxon>
        <taxon>Lentisphaeria</taxon>
        <taxon>Victivallales</taxon>
        <taxon>Victivallaceae</taxon>
        <taxon>Victivallis</taxon>
    </lineage>
</organism>
<dbReference type="PROSITE" id="PS51257">
    <property type="entry name" value="PROKAR_LIPOPROTEIN"/>
    <property type="match status" value="1"/>
</dbReference>
<evidence type="ECO:0000313" key="2">
    <source>
        <dbReference type="Proteomes" id="UP000435649"/>
    </source>
</evidence>
<reference evidence="1 2" key="1">
    <citation type="submission" date="2019-08" db="EMBL/GenBank/DDBJ databases">
        <title>In-depth cultivation of the pig gut microbiome towards novel bacterial diversity and tailored functional studies.</title>
        <authorList>
            <person name="Wylensek D."/>
            <person name="Hitch T.C.A."/>
            <person name="Clavel T."/>
        </authorList>
    </citation>
    <scope>NUCLEOTIDE SEQUENCE [LARGE SCALE GENOMIC DNA]</scope>
    <source>
        <strain evidence="1 2">BBE-744-WT-12</strain>
    </source>
</reference>
<evidence type="ECO:0000313" key="1">
    <source>
        <dbReference type="EMBL" id="MST96986.1"/>
    </source>
</evidence>
<comment type="caution">
    <text evidence="1">The sequence shown here is derived from an EMBL/GenBank/DDBJ whole genome shotgun (WGS) entry which is preliminary data.</text>
</comment>
<keyword evidence="2" id="KW-1185">Reference proteome</keyword>
<dbReference type="Proteomes" id="UP000435649">
    <property type="component" value="Unassembled WGS sequence"/>
</dbReference>
<dbReference type="EMBL" id="VUNS01000006">
    <property type="protein sequence ID" value="MST96986.1"/>
    <property type="molecule type" value="Genomic_DNA"/>
</dbReference>
<protein>
    <submittedName>
        <fullName evidence="1">Uncharacterized protein</fullName>
    </submittedName>
</protein>
<name>A0A844G0W5_9BACT</name>
<accession>A0A844G0W5</accession>
<proteinExistence type="predicted"/>
<sequence length="133" mass="14131">MKPTTLLCTGGAAAMLLLSGCLGPKMNNSGFPTVPPGLLYSEMQNAQMVAPKQLPSQRKFTVLKQVKAEAVTTSFCGLVSIGDASYATLKAKALEECRDADDIIDLEVDCIHSNLLGLVNKVTTVIRGVAIKY</sequence>